<feature type="transmembrane region" description="Helical" evidence="1">
    <location>
        <begin position="58"/>
        <end position="82"/>
    </location>
</feature>
<accession>A0A0F9N456</accession>
<comment type="caution">
    <text evidence="2">The sequence shown here is derived from an EMBL/GenBank/DDBJ whole genome shotgun (WGS) entry which is preliminary data.</text>
</comment>
<keyword evidence="1" id="KW-0472">Membrane</keyword>
<feature type="transmembrane region" description="Helical" evidence="1">
    <location>
        <begin position="16"/>
        <end position="46"/>
    </location>
</feature>
<keyword evidence="1" id="KW-1133">Transmembrane helix</keyword>
<keyword evidence="1" id="KW-0812">Transmembrane</keyword>
<evidence type="ECO:0000313" key="2">
    <source>
        <dbReference type="EMBL" id="KKM76272.1"/>
    </source>
</evidence>
<name>A0A0F9N456_9ZZZZ</name>
<reference evidence="2" key="1">
    <citation type="journal article" date="2015" name="Nature">
        <title>Complex archaea that bridge the gap between prokaryotes and eukaryotes.</title>
        <authorList>
            <person name="Spang A."/>
            <person name="Saw J.H."/>
            <person name="Jorgensen S.L."/>
            <person name="Zaremba-Niedzwiedzka K."/>
            <person name="Martijn J."/>
            <person name="Lind A.E."/>
            <person name="van Eijk R."/>
            <person name="Schleper C."/>
            <person name="Guy L."/>
            <person name="Ettema T.J."/>
        </authorList>
    </citation>
    <scope>NUCLEOTIDE SEQUENCE</scope>
</reference>
<dbReference type="AlphaFoldDB" id="A0A0F9N456"/>
<gene>
    <name evidence="2" type="ORF">LCGC14_1381850</name>
</gene>
<proteinExistence type="predicted"/>
<dbReference type="EMBL" id="LAZR01008838">
    <property type="protein sequence ID" value="KKM76272.1"/>
    <property type="molecule type" value="Genomic_DNA"/>
</dbReference>
<protein>
    <submittedName>
        <fullName evidence="2">Uncharacterized protein</fullName>
    </submittedName>
</protein>
<evidence type="ECO:0000256" key="1">
    <source>
        <dbReference type="SAM" id="Phobius"/>
    </source>
</evidence>
<organism evidence="2">
    <name type="scientific">marine sediment metagenome</name>
    <dbReference type="NCBI Taxonomy" id="412755"/>
    <lineage>
        <taxon>unclassified sequences</taxon>
        <taxon>metagenomes</taxon>
        <taxon>ecological metagenomes</taxon>
    </lineage>
</organism>
<sequence>MTEPAIDTPLIRFRQIVMVLVTGLLLVVSVILVVEAAGGTSIAVYFRDPAASFNFTPFAGIISHLGVFALAAAGAICCFSSLHSPPAGAY</sequence>